<reference evidence="3" key="1">
    <citation type="submission" date="2016-09" db="EMBL/GenBank/DDBJ databases">
        <title>Draft genome of thermotolerant cyanobacterium Desertifilum sp. strain IPPAS B-1220.</title>
        <authorList>
            <person name="Sinetova M.A."/>
            <person name="Bolakhan K."/>
            <person name="Zayadan B.K."/>
            <person name="Mironov K.S."/>
            <person name="Ustinova V."/>
            <person name="Kupriyanova E.V."/>
            <person name="Sidorov R.A."/>
            <person name="Skrypnik A.N."/>
            <person name="Gogoleva N.E."/>
            <person name="Gogolev Y.V."/>
            <person name="Los D.A."/>
        </authorList>
    </citation>
    <scope>NUCLEOTIDE SEQUENCE [LARGE SCALE GENOMIC DNA]</scope>
    <source>
        <strain evidence="3">IPPAS B-1220</strain>
    </source>
</reference>
<evidence type="ECO:0000256" key="1">
    <source>
        <dbReference type="SAM" id="Coils"/>
    </source>
</evidence>
<evidence type="ECO:0000256" key="2">
    <source>
        <dbReference type="SAM" id="Phobius"/>
    </source>
</evidence>
<evidence type="ECO:0000313" key="3">
    <source>
        <dbReference type="EMBL" id="OEJ76457.1"/>
    </source>
</evidence>
<keyword evidence="2" id="KW-1133">Transmembrane helix</keyword>
<keyword evidence="2" id="KW-0812">Transmembrane</keyword>
<feature type="transmembrane region" description="Helical" evidence="2">
    <location>
        <begin position="37"/>
        <end position="58"/>
    </location>
</feature>
<dbReference type="STRING" id="1781255.BH720_04620"/>
<feature type="coiled-coil region" evidence="1">
    <location>
        <begin position="211"/>
        <end position="239"/>
    </location>
</feature>
<dbReference type="OrthoDB" id="509327at2"/>
<name>A0A1E5QPD5_9CYAN</name>
<proteinExistence type="predicted"/>
<organism evidence="3">
    <name type="scientific">Desertifilum tharense IPPAS B-1220</name>
    <dbReference type="NCBI Taxonomy" id="1781255"/>
    <lineage>
        <taxon>Bacteria</taxon>
        <taxon>Bacillati</taxon>
        <taxon>Cyanobacteriota</taxon>
        <taxon>Cyanophyceae</taxon>
        <taxon>Desertifilales</taxon>
        <taxon>Desertifilaceae</taxon>
        <taxon>Desertifilum</taxon>
    </lineage>
</organism>
<protein>
    <submittedName>
        <fullName evidence="3">Uncharacterized protein</fullName>
    </submittedName>
</protein>
<dbReference type="AlphaFoldDB" id="A0A1E5QPD5"/>
<feature type="transmembrane region" description="Helical" evidence="2">
    <location>
        <begin position="117"/>
        <end position="136"/>
    </location>
</feature>
<keyword evidence="1" id="KW-0175">Coiled coil</keyword>
<keyword evidence="2" id="KW-0472">Membrane</keyword>
<sequence length="256" mass="29431">MYFNFLGLSLSLPLFILLCFGILEWLHIPVGNFLDWLIGAASFWWLLVIVTVPWNIYFEAKEVLVEAETSTEKGIAVDAKQVAYAKIVEQRSLWIAIALHLLSTLGLYALAVTGVSVVGYIGSGAALLLTGLRPAIRTYEYLAARLAAIRQQVQYPREDVLEMRQRLEQLETTLERLEEQLDPEEPYSWAATYHRYWQESRRDIDNLVISHAELERTNQAEHRQLRQEAENAIAQLTVDSQFLNHVREIIRFVKTS</sequence>
<dbReference type="RefSeq" id="WP_069965987.1">
    <property type="nucleotide sequence ID" value="NZ_CM124774.1"/>
</dbReference>
<accession>A0A1E5QPD5</accession>
<gene>
    <name evidence="3" type="ORF">BH720_04620</name>
</gene>
<dbReference type="EMBL" id="MJGC01000038">
    <property type="protein sequence ID" value="OEJ76457.1"/>
    <property type="molecule type" value="Genomic_DNA"/>
</dbReference>
<feature type="transmembrane region" description="Helical" evidence="2">
    <location>
        <begin position="93"/>
        <end position="111"/>
    </location>
</feature>
<comment type="caution">
    <text evidence="3">The sequence shown here is derived from an EMBL/GenBank/DDBJ whole genome shotgun (WGS) entry which is preliminary data.</text>
</comment>